<keyword evidence="5" id="KW-0805">Transcription regulation</keyword>
<dbReference type="SUPFAM" id="SSF101498">
    <property type="entry name" value="Anti-sigma factor FlgM"/>
    <property type="match status" value="1"/>
</dbReference>
<dbReference type="InterPro" id="IPR007412">
    <property type="entry name" value="FlgM"/>
</dbReference>
<accession>A0ABM6JY95</accession>
<dbReference type="EMBL" id="CP015108">
    <property type="protein sequence ID" value="ARF15070.1"/>
    <property type="molecule type" value="Genomic_DNA"/>
</dbReference>
<proteinExistence type="inferred from homology"/>
<comment type="similarity">
    <text evidence="1">Belongs to the FlgM family.</text>
</comment>
<keyword evidence="9" id="KW-1185">Reference proteome</keyword>
<evidence type="ECO:0000313" key="8">
    <source>
        <dbReference type="EMBL" id="ARF15070.1"/>
    </source>
</evidence>
<evidence type="ECO:0000256" key="3">
    <source>
        <dbReference type="ARBA" id="ARBA00022491"/>
    </source>
</evidence>
<dbReference type="InterPro" id="IPR031316">
    <property type="entry name" value="FlgM_C"/>
</dbReference>
<keyword evidence="3" id="KW-0678">Repressor</keyword>
<dbReference type="RefSeq" id="WP_029052548.1">
    <property type="nucleotide sequence ID" value="NZ_CP015108.1"/>
</dbReference>
<evidence type="ECO:0000313" key="9">
    <source>
        <dbReference type="Proteomes" id="UP000192486"/>
    </source>
</evidence>
<reference evidence="8 9" key="1">
    <citation type="submission" date="2016-04" db="EMBL/GenBank/DDBJ databases">
        <title>Comparative Genomics and Epigenetics of Sporosarcina ureae.</title>
        <authorList>
            <person name="Oliver A.S."/>
            <person name="Cooper K.K."/>
        </authorList>
    </citation>
    <scope>NUCLEOTIDE SEQUENCE [LARGE SCALE GENOMIC DNA]</scope>
    <source>
        <strain evidence="8 9">S204</strain>
    </source>
</reference>
<sequence>MKIDGFKTQAVNPYRNQQMKVDQAKQAAQVKTDKLEISSEAKKLSASSPIESARQQRVQELKAQVQSGEYQVDASKLASSMLSYFNKPEGK</sequence>
<evidence type="ECO:0000256" key="6">
    <source>
        <dbReference type="ARBA" id="ARBA00023163"/>
    </source>
</evidence>
<keyword evidence="4" id="KW-1005">Bacterial flagellum biogenesis</keyword>
<dbReference type="InterPro" id="IPR035890">
    <property type="entry name" value="Anti-sigma-28_factor_FlgM_sf"/>
</dbReference>
<evidence type="ECO:0000256" key="5">
    <source>
        <dbReference type="ARBA" id="ARBA00023015"/>
    </source>
</evidence>
<evidence type="ECO:0000256" key="4">
    <source>
        <dbReference type="ARBA" id="ARBA00022795"/>
    </source>
</evidence>
<name>A0ABM6JY95_SPOUR</name>
<gene>
    <name evidence="8" type="ORF">SporoS204_13475</name>
</gene>
<dbReference type="NCBIfam" id="TIGR03824">
    <property type="entry name" value="FlgM_jcvi"/>
    <property type="match status" value="1"/>
</dbReference>
<evidence type="ECO:0000256" key="1">
    <source>
        <dbReference type="ARBA" id="ARBA00005322"/>
    </source>
</evidence>
<dbReference type="Pfam" id="PF04316">
    <property type="entry name" value="FlgM"/>
    <property type="match status" value="1"/>
</dbReference>
<dbReference type="Proteomes" id="UP000192486">
    <property type="component" value="Chromosome"/>
</dbReference>
<feature type="domain" description="Anti-sigma-28 factor FlgM C-terminal" evidence="7">
    <location>
        <begin position="33"/>
        <end position="82"/>
    </location>
</feature>
<keyword evidence="6" id="KW-0804">Transcription</keyword>
<evidence type="ECO:0000259" key="7">
    <source>
        <dbReference type="Pfam" id="PF04316"/>
    </source>
</evidence>
<organism evidence="8 9">
    <name type="scientific">Sporosarcina ureae</name>
    <dbReference type="NCBI Taxonomy" id="1571"/>
    <lineage>
        <taxon>Bacteria</taxon>
        <taxon>Bacillati</taxon>
        <taxon>Bacillota</taxon>
        <taxon>Bacilli</taxon>
        <taxon>Bacillales</taxon>
        <taxon>Caryophanaceae</taxon>
        <taxon>Sporosarcina</taxon>
    </lineage>
</organism>
<evidence type="ECO:0000256" key="2">
    <source>
        <dbReference type="ARBA" id="ARBA00017823"/>
    </source>
</evidence>
<protein>
    <recommendedName>
        <fullName evidence="2">Negative regulator of flagellin synthesis</fullName>
    </recommendedName>
</protein>